<name>A0AAV3QB48_LITER</name>
<dbReference type="Proteomes" id="UP001454036">
    <property type="component" value="Unassembled WGS sequence"/>
</dbReference>
<organism evidence="1 2">
    <name type="scientific">Lithospermum erythrorhizon</name>
    <name type="common">Purple gromwell</name>
    <name type="synonym">Lithospermum officinale var. erythrorhizon</name>
    <dbReference type="NCBI Taxonomy" id="34254"/>
    <lineage>
        <taxon>Eukaryota</taxon>
        <taxon>Viridiplantae</taxon>
        <taxon>Streptophyta</taxon>
        <taxon>Embryophyta</taxon>
        <taxon>Tracheophyta</taxon>
        <taxon>Spermatophyta</taxon>
        <taxon>Magnoliopsida</taxon>
        <taxon>eudicotyledons</taxon>
        <taxon>Gunneridae</taxon>
        <taxon>Pentapetalae</taxon>
        <taxon>asterids</taxon>
        <taxon>lamiids</taxon>
        <taxon>Boraginales</taxon>
        <taxon>Boraginaceae</taxon>
        <taxon>Boraginoideae</taxon>
        <taxon>Lithospermeae</taxon>
        <taxon>Lithospermum</taxon>
    </lineage>
</organism>
<dbReference type="AlphaFoldDB" id="A0AAV3QB48"/>
<accession>A0AAV3QB48</accession>
<proteinExistence type="predicted"/>
<dbReference type="PANTHER" id="PTHR31973:SF187">
    <property type="entry name" value="MUTATOR TRANSPOSASE MUDRA PROTEIN"/>
    <property type="match status" value="1"/>
</dbReference>
<reference evidence="1 2" key="1">
    <citation type="submission" date="2024-01" db="EMBL/GenBank/DDBJ databases">
        <title>The complete chloroplast genome sequence of Lithospermum erythrorhizon: insights into the phylogenetic relationship among Boraginaceae species and the maternal lineages of purple gromwells.</title>
        <authorList>
            <person name="Okada T."/>
            <person name="Watanabe K."/>
        </authorList>
    </citation>
    <scope>NUCLEOTIDE SEQUENCE [LARGE SCALE GENOMIC DNA]</scope>
</reference>
<protein>
    <recommendedName>
        <fullName evidence="3">Transposase</fullName>
    </recommendedName>
</protein>
<comment type="caution">
    <text evidence="1">The sequence shown here is derived from an EMBL/GenBank/DDBJ whole genome shotgun (WGS) entry which is preliminary data.</text>
</comment>
<sequence>MSLSVLRLAIDKKYGLLITTNQARRVREKALKSIEGDHEDQYGLVWDYVDELKRTHQGSTVFVEYDESEEDGTVGVFKRIYVCLKLLIDGFKAGCRKLIGLDGCHTKGVHKQQILTAVALDPNNGWWPLCWAVVEK</sequence>
<evidence type="ECO:0000313" key="1">
    <source>
        <dbReference type="EMBL" id="GAA0161279.1"/>
    </source>
</evidence>
<dbReference type="EMBL" id="BAABME010020734">
    <property type="protein sequence ID" value="GAA0161279.1"/>
    <property type="molecule type" value="Genomic_DNA"/>
</dbReference>
<gene>
    <name evidence="1" type="ORF">LIER_39197</name>
</gene>
<evidence type="ECO:0008006" key="3">
    <source>
        <dbReference type="Google" id="ProtNLM"/>
    </source>
</evidence>
<evidence type="ECO:0000313" key="2">
    <source>
        <dbReference type="Proteomes" id="UP001454036"/>
    </source>
</evidence>
<keyword evidence="2" id="KW-1185">Reference proteome</keyword>
<dbReference type="PANTHER" id="PTHR31973">
    <property type="entry name" value="POLYPROTEIN, PUTATIVE-RELATED"/>
    <property type="match status" value="1"/>
</dbReference>